<comment type="caution">
    <text evidence="1">The sequence shown here is derived from an EMBL/GenBank/DDBJ whole genome shotgun (WGS) entry which is preliminary data.</text>
</comment>
<keyword evidence="2" id="KW-1185">Reference proteome</keyword>
<dbReference type="EMBL" id="BGZK01002399">
    <property type="protein sequence ID" value="GBP93631.1"/>
    <property type="molecule type" value="Genomic_DNA"/>
</dbReference>
<name>A0A4C1ZXS8_EUMVA</name>
<evidence type="ECO:0000313" key="1">
    <source>
        <dbReference type="EMBL" id="GBP93631.1"/>
    </source>
</evidence>
<accession>A0A4C1ZXS8</accession>
<proteinExistence type="predicted"/>
<dbReference type="Proteomes" id="UP000299102">
    <property type="component" value="Unassembled WGS sequence"/>
</dbReference>
<sequence>MHTWLNHRGCNRYPRHHALDDIIRWALISANVPCTFEPPGFSRSDGKRPGGLTLIPWQIVRNLIWDVTCANTFSASHLNNTLTAAASGAESAAKQKTSESILKDTYLFIPIVCETSGPWDSEAKRVGWETQRQRRVPQLSVLSVPSKAYLLPSNVTMLQTSPRLDQARPGGGIFVTYSFLGLSEGDYNLRVRLDNSELSWSTMQEIVPRNEIARIRRPQSRVTPQLLAAPQRRLRIFIRV</sequence>
<dbReference type="OrthoDB" id="2016582at2759"/>
<evidence type="ECO:0000313" key="2">
    <source>
        <dbReference type="Proteomes" id="UP000299102"/>
    </source>
</evidence>
<gene>
    <name evidence="1" type="ORF">EVAR_90587_1</name>
</gene>
<dbReference type="AlphaFoldDB" id="A0A4C1ZXS8"/>
<organism evidence="1 2">
    <name type="scientific">Eumeta variegata</name>
    <name type="common">Bagworm moth</name>
    <name type="synonym">Eumeta japonica</name>
    <dbReference type="NCBI Taxonomy" id="151549"/>
    <lineage>
        <taxon>Eukaryota</taxon>
        <taxon>Metazoa</taxon>
        <taxon>Ecdysozoa</taxon>
        <taxon>Arthropoda</taxon>
        <taxon>Hexapoda</taxon>
        <taxon>Insecta</taxon>
        <taxon>Pterygota</taxon>
        <taxon>Neoptera</taxon>
        <taxon>Endopterygota</taxon>
        <taxon>Lepidoptera</taxon>
        <taxon>Glossata</taxon>
        <taxon>Ditrysia</taxon>
        <taxon>Tineoidea</taxon>
        <taxon>Psychidae</taxon>
        <taxon>Oiketicinae</taxon>
        <taxon>Eumeta</taxon>
    </lineage>
</organism>
<reference evidence="1 2" key="1">
    <citation type="journal article" date="2019" name="Commun. Biol.">
        <title>The bagworm genome reveals a unique fibroin gene that provides high tensile strength.</title>
        <authorList>
            <person name="Kono N."/>
            <person name="Nakamura H."/>
            <person name="Ohtoshi R."/>
            <person name="Tomita M."/>
            <person name="Numata K."/>
            <person name="Arakawa K."/>
        </authorList>
    </citation>
    <scope>NUCLEOTIDE SEQUENCE [LARGE SCALE GENOMIC DNA]</scope>
</reference>
<protein>
    <submittedName>
        <fullName evidence="1">Uncharacterized protein</fullName>
    </submittedName>
</protein>